<evidence type="ECO:0000256" key="2">
    <source>
        <dbReference type="PROSITE-ProRule" id="PRU00335"/>
    </source>
</evidence>
<dbReference type="InterPro" id="IPR023772">
    <property type="entry name" value="DNA-bd_HTH_TetR-type_CS"/>
</dbReference>
<dbReference type="EMBL" id="JAKZFC010000007">
    <property type="protein sequence ID" value="MCH7323308.1"/>
    <property type="molecule type" value="Genomic_DNA"/>
</dbReference>
<keyword evidence="1 2" id="KW-0238">DNA-binding</keyword>
<dbReference type="Proteomes" id="UP001316087">
    <property type="component" value="Unassembled WGS sequence"/>
</dbReference>
<comment type="caution">
    <text evidence="4">The sequence shown here is derived from an EMBL/GenBank/DDBJ whole genome shotgun (WGS) entry which is preliminary data.</text>
</comment>
<feature type="DNA-binding region" description="H-T-H motif" evidence="2">
    <location>
        <begin position="29"/>
        <end position="48"/>
    </location>
</feature>
<dbReference type="PANTHER" id="PTHR43479">
    <property type="entry name" value="ACREF/ENVCD OPERON REPRESSOR-RELATED"/>
    <property type="match status" value="1"/>
</dbReference>
<dbReference type="InterPro" id="IPR050624">
    <property type="entry name" value="HTH-type_Tx_Regulator"/>
</dbReference>
<dbReference type="InterPro" id="IPR001647">
    <property type="entry name" value="HTH_TetR"/>
</dbReference>
<sequence>MDRRKRKSREALRKACLELVREKGFEAMTILDITTRADLNRGTFYLHFVDKYDMVEQFEKELISKIEHALLDDITEIHTLEELVHSRKLSLIKIFDCFQEDRDLLEIIFNTKGVVSFQQSLSDIAETVFEDKLNREKLKLDKHIPPELFRIVIVSLMVSIAQYWLKGDKHVSSEVMAHGFLNIMMNGPARATGLIPGVYIDIEDIFNKTQY</sequence>
<protein>
    <submittedName>
        <fullName evidence="4">TetR/AcrR family transcriptional regulator</fullName>
    </submittedName>
</protein>
<dbReference type="PANTHER" id="PTHR43479:SF7">
    <property type="entry name" value="TETR-FAMILY TRANSCRIPTIONAL REGULATOR"/>
    <property type="match status" value="1"/>
</dbReference>
<accession>A0ABS9UGD4</accession>
<keyword evidence="5" id="KW-1185">Reference proteome</keyword>
<feature type="domain" description="HTH tetR-type" evidence="3">
    <location>
        <begin position="6"/>
        <end position="66"/>
    </location>
</feature>
<dbReference type="InterPro" id="IPR039532">
    <property type="entry name" value="TetR_C_Firmicutes"/>
</dbReference>
<dbReference type="RefSeq" id="WP_241370480.1">
    <property type="nucleotide sequence ID" value="NZ_JAKZFC010000007.1"/>
</dbReference>
<reference evidence="4 5" key="1">
    <citation type="submission" date="2022-03" db="EMBL/GenBank/DDBJ databases">
        <authorList>
            <person name="Jo J.-H."/>
            <person name="Im W.-T."/>
        </authorList>
    </citation>
    <scope>NUCLEOTIDE SEQUENCE [LARGE SCALE GENOMIC DNA]</scope>
    <source>
        <strain evidence="4 5">MA9</strain>
    </source>
</reference>
<dbReference type="Gene3D" id="1.10.357.10">
    <property type="entry name" value="Tetracycline Repressor, domain 2"/>
    <property type="match status" value="1"/>
</dbReference>
<evidence type="ECO:0000313" key="4">
    <source>
        <dbReference type="EMBL" id="MCH7323308.1"/>
    </source>
</evidence>
<gene>
    <name evidence="4" type="ORF">LZ480_15640</name>
</gene>
<name>A0ABS9UGD4_9BACL</name>
<proteinExistence type="predicted"/>
<dbReference type="PRINTS" id="PR00455">
    <property type="entry name" value="HTHTETR"/>
</dbReference>
<dbReference type="PROSITE" id="PS01081">
    <property type="entry name" value="HTH_TETR_1"/>
    <property type="match status" value="1"/>
</dbReference>
<dbReference type="Pfam" id="PF14278">
    <property type="entry name" value="TetR_C_8"/>
    <property type="match status" value="1"/>
</dbReference>
<dbReference type="Pfam" id="PF00440">
    <property type="entry name" value="TetR_N"/>
    <property type="match status" value="1"/>
</dbReference>
<evidence type="ECO:0000256" key="1">
    <source>
        <dbReference type="ARBA" id="ARBA00023125"/>
    </source>
</evidence>
<dbReference type="PROSITE" id="PS50977">
    <property type="entry name" value="HTH_TETR_2"/>
    <property type="match status" value="1"/>
</dbReference>
<dbReference type="SUPFAM" id="SSF46689">
    <property type="entry name" value="Homeodomain-like"/>
    <property type="match status" value="1"/>
</dbReference>
<dbReference type="InterPro" id="IPR009057">
    <property type="entry name" value="Homeodomain-like_sf"/>
</dbReference>
<evidence type="ECO:0000259" key="3">
    <source>
        <dbReference type="PROSITE" id="PS50977"/>
    </source>
</evidence>
<organism evidence="4 5">
    <name type="scientific">Solibacillus palustris</name>
    <dbReference type="NCBI Taxonomy" id="2908203"/>
    <lineage>
        <taxon>Bacteria</taxon>
        <taxon>Bacillati</taxon>
        <taxon>Bacillota</taxon>
        <taxon>Bacilli</taxon>
        <taxon>Bacillales</taxon>
        <taxon>Caryophanaceae</taxon>
        <taxon>Solibacillus</taxon>
    </lineage>
</organism>
<evidence type="ECO:0000313" key="5">
    <source>
        <dbReference type="Proteomes" id="UP001316087"/>
    </source>
</evidence>